<evidence type="ECO:0000256" key="9">
    <source>
        <dbReference type="ARBA" id="ARBA00022792"/>
    </source>
</evidence>
<evidence type="ECO:0000256" key="4">
    <source>
        <dbReference type="ARBA" id="ARBA00012944"/>
    </source>
</evidence>
<keyword evidence="13 18" id="KW-0520">NAD</keyword>
<accession>A0AAU7YTL9</accession>
<evidence type="ECO:0000256" key="16">
    <source>
        <dbReference type="ARBA" id="ARBA00023136"/>
    </source>
</evidence>
<dbReference type="PANTHER" id="PTHR46552:SF1">
    <property type="entry name" value="NADH-UBIQUINONE OXIDOREDUCTASE CHAIN 2"/>
    <property type="match status" value="1"/>
</dbReference>
<comment type="catalytic activity">
    <reaction evidence="17 18">
        <text>a ubiquinone + NADH + 5 H(+)(in) = a ubiquinol + NAD(+) + 4 H(+)(out)</text>
        <dbReference type="Rhea" id="RHEA:29091"/>
        <dbReference type="Rhea" id="RHEA-COMP:9565"/>
        <dbReference type="Rhea" id="RHEA-COMP:9566"/>
        <dbReference type="ChEBI" id="CHEBI:15378"/>
        <dbReference type="ChEBI" id="CHEBI:16389"/>
        <dbReference type="ChEBI" id="CHEBI:17976"/>
        <dbReference type="ChEBI" id="CHEBI:57540"/>
        <dbReference type="ChEBI" id="CHEBI:57945"/>
        <dbReference type="EC" id="7.1.1.2"/>
    </reaction>
</comment>
<feature type="transmembrane region" description="Helical" evidence="18">
    <location>
        <begin position="199"/>
        <end position="219"/>
    </location>
</feature>
<keyword evidence="10 18" id="KW-1278">Translocase</keyword>
<evidence type="ECO:0000256" key="13">
    <source>
        <dbReference type="ARBA" id="ARBA00023027"/>
    </source>
</evidence>
<dbReference type="InterPro" id="IPR050175">
    <property type="entry name" value="Complex_I_Subunit_2"/>
</dbReference>
<evidence type="ECO:0000256" key="3">
    <source>
        <dbReference type="ARBA" id="ARBA00007012"/>
    </source>
</evidence>
<comment type="function">
    <text evidence="1">Core subunit of the mitochondrial membrane respiratory chain NADH dehydrogenase (Complex I) that is believed to belong to the minimal assembly required for catalysis. Complex I functions in the transfer of electrons from NADH to the respiratory chain. The immediate electron acceptor for the enzyme is believed to be ubiquinone.</text>
</comment>
<dbReference type="EMBL" id="PP831699">
    <property type="protein sequence ID" value="XCB09064.1"/>
    <property type="molecule type" value="Genomic_DNA"/>
</dbReference>
<keyword evidence="6" id="KW-0813">Transport</keyword>
<dbReference type="InterPro" id="IPR003917">
    <property type="entry name" value="NADH_UbQ_OxRdtase_chain2"/>
</dbReference>
<evidence type="ECO:0000256" key="17">
    <source>
        <dbReference type="ARBA" id="ARBA00049551"/>
    </source>
</evidence>
<dbReference type="PANTHER" id="PTHR46552">
    <property type="entry name" value="NADH-UBIQUINONE OXIDOREDUCTASE CHAIN 2"/>
    <property type="match status" value="1"/>
</dbReference>
<evidence type="ECO:0000256" key="11">
    <source>
        <dbReference type="ARBA" id="ARBA00022982"/>
    </source>
</evidence>
<evidence type="ECO:0000256" key="1">
    <source>
        <dbReference type="ARBA" id="ARBA00003257"/>
    </source>
</evidence>
<evidence type="ECO:0000256" key="2">
    <source>
        <dbReference type="ARBA" id="ARBA00004448"/>
    </source>
</evidence>
<evidence type="ECO:0000256" key="6">
    <source>
        <dbReference type="ARBA" id="ARBA00022448"/>
    </source>
</evidence>
<evidence type="ECO:0000256" key="7">
    <source>
        <dbReference type="ARBA" id="ARBA00022660"/>
    </source>
</evidence>
<comment type="subcellular location">
    <subcellularLocation>
        <location evidence="2 18">Mitochondrion inner membrane</location>
        <topology evidence="2 18">Multi-pass membrane protein</topology>
    </subcellularLocation>
</comment>
<dbReference type="PRINTS" id="PR01436">
    <property type="entry name" value="NADHDHGNASE2"/>
</dbReference>
<reference evidence="20" key="1">
    <citation type="submission" date="2024-05" db="EMBL/GenBank/DDBJ databases">
        <authorList>
            <person name="Zhang Q."/>
        </authorList>
    </citation>
    <scope>NUCLEOTIDE SEQUENCE</scope>
    <source>
        <strain evidence="20">XZ404</strain>
    </source>
</reference>
<keyword evidence="15 18" id="KW-0496">Mitochondrion</keyword>
<feature type="transmembrane region" description="Helical" evidence="18">
    <location>
        <begin position="57"/>
        <end position="80"/>
    </location>
</feature>
<protein>
    <recommendedName>
        <fullName evidence="5 18">NADH-ubiquinone oxidoreductase chain 2</fullName>
        <ecNumber evidence="4 18">7.1.1.2</ecNumber>
    </recommendedName>
</protein>
<keyword evidence="7 18" id="KW-0679">Respiratory chain</keyword>
<feature type="transmembrane region" description="Helical" evidence="18">
    <location>
        <begin position="272"/>
        <end position="290"/>
    </location>
</feature>
<evidence type="ECO:0000256" key="18">
    <source>
        <dbReference type="RuleBase" id="RU003403"/>
    </source>
</evidence>
<dbReference type="GO" id="GO:0008137">
    <property type="term" value="F:NADH dehydrogenase (ubiquinone) activity"/>
    <property type="evidence" value="ECO:0007669"/>
    <property type="project" value="UniProtKB-EC"/>
</dbReference>
<keyword evidence="11 18" id="KW-0249">Electron transport</keyword>
<comment type="function">
    <text evidence="18">Core subunit of the mitochondrial membrane respiratory chain NADH dehydrogenase (Complex I) which catalyzes electron transfer from NADH through the respiratory chain, using ubiquinone as an electron acceptor. Essential for the catalytic activity and assembly of complex I.</text>
</comment>
<dbReference type="AlphaFoldDB" id="A0AAU7YTL9"/>
<keyword evidence="9 18" id="KW-0999">Mitochondrion inner membrane</keyword>
<keyword evidence="8 18" id="KW-0812">Transmembrane</keyword>
<gene>
    <name evidence="20" type="primary">ND2</name>
</gene>
<evidence type="ECO:0000259" key="19">
    <source>
        <dbReference type="Pfam" id="PF00361"/>
    </source>
</evidence>
<dbReference type="GO" id="GO:0006120">
    <property type="term" value="P:mitochondrial electron transport, NADH to ubiquinone"/>
    <property type="evidence" value="ECO:0007669"/>
    <property type="project" value="InterPro"/>
</dbReference>
<feature type="transmembrane region" description="Helical" evidence="18">
    <location>
        <begin position="7"/>
        <end position="22"/>
    </location>
</feature>
<comment type="similarity">
    <text evidence="3 18">Belongs to the complex I subunit 2 family.</text>
</comment>
<dbReference type="Pfam" id="PF00361">
    <property type="entry name" value="Proton_antipo_M"/>
    <property type="match status" value="1"/>
</dbReference>
<evidence type="ECO:0000256" key="8">
    <source>
        <dbReference type="ARBA" id="ARBA00022692"/>
    </source>
</evidence>
<evidence type="ECO:0000256" key="10">
    <source>
        <dbReference type="ARBA" id="ARBA00022967"/>
    </source>
</evidence>
<dbReference type="GO" id="GO:0005743">
    <property type="term" value="C:mitochondrial inner membrane"/>
    <property type="evidence" value="ECO:0007669"/>
    <property type="project" value="UniProtKB-SubCell"/>
</dbReference>
<sequence>MMNKSTNMLLLMILIISVPISISSNSWFIVWMGMEINMMAFIPLINEYKNMMAKESALTYFLVQTIASMLMIMSFIIMMMKESKLNTINSNMGEMLLMSSLMMKSGVSPFHFWMPKMMEGLSWNKCLILMTWQKITPLMIMSNIIKINYLTMLAMILTITIGAIGGINQTSLRKIMAYSSISNNGWMMAAMLMSELMWMMYFVFYSIMTIIMTTSMNIYKNYHINQMCSMNESTTKKFLLLMNMLSISGLPPMMGFMPKWLVIQSTMTVNEFLLLSTMVIMTLITVYYYLRIMFSVMMLMNINPKWNFVKNNKNKNLTLFMNTTSIIGLTMITMMITLN</sequence>
<feature type="transmembrane region" description="Helical" evidence="18">
    <location>
        <begin position="319"/>
        <end position="338"/>
    </location>
</feature>
<keyword evidence="12 18" id="KW-1133">Transmembrane helix</keyword>
<keyword evidence="14 18" id="KW-0830">Ubiquinone</keyword>
<organism evidence="20">
    <name type="scientific">Sinophasma brevipenne</name>
    <dbReference type="NCBI Taxonomy" id="3127808"/>
    <lineage>
        <taxon>Eukaryota</taxon>
        <taxon>Metazoa</taxon>
        <taxon>Ecdysozoa</taxon>
        <taxon>Arthropoda</taxon>
        <taxon>Hexapoda</taxon>
        <taxon>Insecta</taxon>
        <taxon>Pterygota</taxon>
        <taxon>Neoptera</taxon>
        <taxon>Polyneoptera</taxon>
        <taxon>Phasmatodea</taxon>
        <taxon>Verophasmatodea</taxon>
        <taxon>Anareolatae</taxon>
        <taxon>Lonchodidae</taxon>
        <taxon>Necrosciinae</taxon>
        <taxon>Sinophasma</taxon>
    </lineage>
</organism>
<evidence type="ECO:0000256" key="12">
    <source>
        <dbReference type="ARBA" id="ARBA00022989"/>
    </source>
</evidence>
<evidence type="ECO:0000256" key="15">
    <source>
        <dbReference type="ARBA" id="ARBA00023128"/>
    </source>
</evidence>
<feature type="domain" description="NADH:quinone oxidoreductase/Mrp antiporter transmembrane" evidence="19">
    <location>
        <begin position="24"/>
        <end position="285"/>
    </location>
</feature>
<geneLocation type="mitochondrion" evidence="20"/>
<name>A0AAU7YTL9_9NEOP</name>
<feature type="transmembrane region" description="Helical" evidence="18">
    <location>
        <begin position="240"/>
        <end position="260"/>
    </location>
</feature>
<evidence type="ECO:0000256" key="14">
    <source>
        <dbReference type="ARBA" id="ARBA00023075"/>
    </source>
</evidence>
<feature type="transmembrane region" description="Helical" evidence="18">
    <location>
        <begin position="151"/>
        <end position="168"/>
    </location>
</feature>
<evidence type="ECO:0000256" key="5">
    <source>
        <dbReference type="ARBA" id="ARBA00021008"/>
    </source>
</evidence>
<proteinExistence type="inferred from homology"/>
<keyword evidence="16 18" id="KW-0472">Membrane</keyword>
<evidence type="ECO:0000313" key="20">
    <source>
        <dbReference type="EMBL" id="XCB09064.1"/>
    </source>
</evidence>
<dbReference type="EC" id="7.1.1.2" evidence="4 18"/>
<dbReference type="InterPro" id="IPR001750">
    <property type="entry name" value="ND/Mrp_TM"/>
</dbReference>